<name>A0ACB9NZJ7_9MYRT</name>
<evidence type="ECO:0000313" key="1">
    <source>
        <dbReference type="EMBL" id="KAI4341087.1"/>
    </source>
</evidence>
<proteinExistence type="predicted"/>
<accession>A0ACB9NZJ7</accession>
<comment type="caution">
    <text evidence="1">The sequence shown here is derived from an EMBL/GenBank/DDBJ whole genome shotgun (WGS) entry which is preliminary data.</text>
</comment>
<reference evidence="2" key="1">
    <citation type="journal article" date="2023" name="Front. Plant Sci.">
        <title>Chromosomal-level genome assembly of Melastoma candidum provides insights into trichome evolution.</title>
        <authorList>
            <person name="Zhong Y."/>
            <person name="Wu W."/>
            <person name="Sun C."/>
            <person name="Zou P."/>
            <person name="Liu Y."/>
            <person name="Dai S."/>
            <person name="Zhou R."/>
        </authorList>
    </citation>
    <scope>NUCLEOTIDE SEQUENCE [LARGE SCALE GENOMIC DNA]</scope>
</reference>
<dbReference type="EMBL" id="CM042886">
    <property type="protein sequence ID" value="KAI4341087.1"/>
    <property type="molecule type" value="Genomic_DNA"/>
</dbReference>
<gene>
    <name evidence="1" type="ORF">MLD38_025857</name>
</gene>
<sequence>MLDEGLQRFPSSVELWLMLGQLEEWLNNLERAKDAYESGLKHCPNCIPLRHMNKKEADVLMAKALLECPNSGILWAASIEMASRPRRKSKSADVHKNCSHDPHVLAAVAKLFWQDRKVDKARTWLNKAVTLAPDIGDFWACYYKFELQHGDDDKQRDMLKRCLAAKPKNREKWQAIAKAVENSH</sequence>
<dbReference type="Proteomes" id="UP001057402">
    <property type="component" value="Chromosome 7"/>
</dbReference>
<evidence type="ECO:0000313" key="2">
    <source>
        <dbReference type="Proteomes" id="UP001057402"/>
    </source>
</evidence>
<organism evidence="1 2">
    <name type="scientific">Melastoma candidum</name>
    <dbReference type="NCBI Taxonomy" id="119954"/>
    <lineage>
        <taxon>Eukaryota</taxon>
        <taxon>Viridiplantae</taxon>
        <taxon>Streptophyta</taxon>
        <taxon>Embryophyta</taxon>
        <taxon>Tracheophyta</taxon>
        <taxon>Spermatophyta</taxon>
        <taxon>Magnoliopsida</taxon>
        <taxon>eudicotyledons</taxon>
        <taxon>Gunneridae</taxon>
        <taxon>Pentapetalae</taxon>
        <taxon>rosids</taxon>
        <taxon>malvids</taxon>
        <taxon>Myrtales</taxon>
        <taxon>Melastomataceae</taxon>
        <taxon>Melastomatoideae</taxon>
        <taxon>Melastomateae</taxon>
        <taxon>Melastoma</taxon>
    </lineage>
</organism>
<keyword evidence="2" id="KW-1185">Reference proteome</keyword>
<protein>
    <submittedName>
        <fullName evidence="1">Uncharacterized protein</fullName>
    </submittedName>
</protein>